<dbReference type="Bgee" id="ENSECAG00000000212">
    <property type="expression patterns" value="Expressed in inner cell mass and 23 other cell types or tissues"/>
</dbReference>
<proteinExistence type="predicted"/>
<dbReference type="Ensembl" id="ENSECAT00000072055.2">
    <property type="protein sequence ID" value="ENSECAP00000051867.2"/>
    <property type="gene ID" value="ENSECAG00000000212.4"/>
</dbReference>
<keyword evidence="1" id="KW-0472">Membrane</keyword>
<dbReference type="AlphaFoldDB" id="A0A5F5PUA7"/>
<evidence type="ECO:0000313" key="3">
    <source>
        <dbReference type="Proteomes" id="UP000002281"/>
    </source>
</evidence>
<dbReference type="GeneTree" id="ENSGT00530000063023"/>
<dbReference type="Proteomes" id="UP000002281">
    <property type="component" value="Chromosome 10"/>
</dbReference>
<keyword evidence="1" id="KW-1133">Transmembrane helix</keyword>
<evidence type="ECO:0000313" key="2">
    <source>
        <dbReference type="Ensembl" id="ENSECAP00000051867.2"/>
    </source>
</evidence>
<name>A0A5F5PUA7_HORSE</name>
<reference evidence="2" key="3">
    <citation type="submission" date="2025-09" db="UniProtKB">
        <authorList>
            <consortium name="Ensembl"/>
        </authorList>
    </citation>
    <scope>IDENTIFICATION</scope>
    <source>
        <strain evidence="2">Thoroughbred</strain>
    </source>
</reference>
<feature type="transmembrane region" description="Helical" evidence="1">
    <location>
        <begin position="44"/>
        <end position="66"/>
    </location>
</feature>
<evidence type="ECO:0000313" key="4">
    <source>
        <dbReference type="VGNC" id="VGNC:50475"/>
    </source>
</evidence>
<protein>
    <submittedName>
        <fullName evidence="2">Dpy-19 like C-mannosyltransferase 3</fullName>
    </submittedName>
</protein>
<keyword evidence="3" id="KW-1185">Reference proteome</keyword>
<gene>
    <name evidence="2 4" type="primary">DPY19L3</name>
</gene>
<accession>A0A5F5PUA7</accession>
<reference evidence="2" key="2">
    <citation type="submission" date="2025-08" db="UniProtKB">
        <authorList>
            <consortium name="Ensembl"/>
        </authorList>
    </citation>
    <scope>IDENTIFICATION</scope>
    <source>
        <strain evidence="2">Thoroughbred</strain>
    </source>
</reference>
<sequence>MISIRQRKGIKTTEVSEDYAAQEENVKLENKLPSGCTSGRLWKILSFTIGGTVALCIGLLTSVYLATLHENDLWFSNIKGKNRKNHSTLTDGREFNQTVNHVCAINMLAEGMIPSTEL</sequence>
<evidence type="ECO:0000256" key="1">
    <source>
        <dbReference type="SAM" id="Phobius"/>
    </source>
</evidence>
<reference evidence="2 3" key="1">
    <citation type="journal article" date="2009" name="Science">
        <title>Genome sequence, comparative analysis, and population genetics of the domestic horse.</title>
        <authorList>
            <consortium name="Broad Institute Genome Sequencing Platform"/>
            <consortium name="Broad Institute Whole Genome Assembly Team"/>
            <person name="Wade C.M."/>
            <person name="Giulotto E."/>
            <person name="Sigurdsson S."/>
            <person name="Zoli M."/>
            <person name="Gnerre S."/>
            <person name="Imsland F."/>
            <person name="Lear T.L."/>
            <person name="Adelson D.L."/>
            <person name="Bailey E."/>
            <person name="Bellone R.R."/>
            <person name="Bloecker H."/>
            <person name="Distl O."/>
            <person name="Edgar R.C."/>
            <person name="Garber M."/>
            <person name="Leeb T."/>
            <person name="Mauceli E."/>
            <person name="MacLeod J.N."/>
            <person name="Penedo M.C.T."/>
            <person name="Raison J.M."/>
            <person name="Sharpe T."/>
            <person name="Vogel J."/>
            <person name="Andersson L."/>
            <person name="Antczak D.F."/>
            <person name="Biagi T."/>
            <person name="Binns M.M."/>
            <person name="Chowdhary B.P."/>
            <person name="Coleman S.J."/>
            <person name="Della Valle G."/>
            <person name="Fryc S."/>
            <person name="Guerin G."/>
            <person name="Hasegawa T."/>
            <person name="Hill E.W."/>
            <person name="Jurka J."/>
            <person name="Kiialainen A."/>
            <person name="Lindgren G."/>
            <person name="Liu J."/>
            <person name="Magnani E."/>
            <person name="Mickelson J.R."/>
            <person name="Murray J."/>
            <person name="Nergadze S.G."/>
            <person name="Onofrio R."/>
            <person name="Pedroni S."/>
            <person name="Piras M.F."/>
            <person name="Raudsepp T."/>
            <person name="Rocchi M."/>
            <person name="Roeed K.H."/>
            <person name="Ryder O.A."/>
            <person name="Searle S."/>
            <person name="Skow L."/>
            <person name="Swinburne J.E."/>
            <person name="Syvaenen A.C."/>
            <person name="Tozaki T."/>
            <person name="Valberg S.J."/>
            <person name="Vaudin M."/>
            <person name="White J.R."/>
            <person name="Zody M.C."/>
            <person name="Lander E.S."/>
            <person name="Lindblad-Toh K."/>
        </authorList>
    </citation>
    <scope>NUCLEOTIDE SEQUENCE [LARGE SCALE GENOMIC DNA]</scope>
    <source>
        <strain evidence="2 3">Thoroughbred</strain>
    </source>
</reference>
<dbReference type="ExpressionAtlas" id="A0A5F5PUA7">
    <property type="expression patterns" value="baseline"/>
</dbReference>
<keyword evidence="1" id="KW-0812">Transmembrane</keyword>
<organism evidence="2 3">
    <name type="scientific">Equus caballus</name>
    <name type="common">Horse</name>
    <dbReference type="NCBI Taxonomy" id="9796"/>
    <lineage>
        <taxon>Eukaryota</taxon>
        <taxon>Metazoa</taxon>
        <taxon>Chordata</taxon>
        <taxon>Craniata</taxon>
        <taxon>Vertebrata</taxon>
        <taxon>Euteleostomi</taxon>
        <taxon>Mammalia</taxon>
        <taxon>Eutheria</taxon>
        <taxon>Laurasiatheria</taxon>
        <taxon>Perissodactyla</taxon>
        <taxon>Equidae</taxon>
        <taxon>Equus</taxon>
    </lineage>
</organism>
<dbReference type="VGNC" id="VGNC:50475">
    <property type="gene designation" value="DPY19L3"/>
</dbReference>